<evidence type="ECO:0000256" key="5">
    <source>
        <dbReference type="ARBA" id="ARBA00023002"/>
    </source>
</evidence>
<dbReference type="GO" id="GO:0050660">
    <property type="term" value="F:flavin adenine dinucleotide binding"/>
    <property type="evidence" value="ECO:0007669"/>
    <property type="project" value="InterPro"/>
</dbReference>
<dbReference type="AlphaFoldDB" id="Q9HS75"/>
<dbReference type="PIR" id="A84196">
    <property type="entry name" value="A84196"/>
</dbReference>
<dbReference type="PaxDb" id="64091-VNG_0371G"/>
<dbReference type="HOGENOM" id="CLU_018204_3_5_2"/>
<keyword evidence="5 6" id="KW-0560">Oxidoreductase</keyword>
<keyword evidence="4 6" id="KW-0274">FAD</keyword>
<comment type="similarity">
    <text evidence="2 6">Belongs to the acyl-CoA dehydrogenase family.</text>
</comment>
<dbReference type="Proteomes" id="UP000000554">
    <property type="component" value="Chromosome"/>
</dbReference>
<dbReference type="Gene3D" id="1.10.540.10">
    <property type="entry name" value="Acyl-CoA dehydrogenase/oxidase, N-terminal domain"/>
    <property type="match status" value="1"/>
</dbReference>
<dbReference type="InterPro" id="IPR046373">
    <property type="entry name" value="Acyl-CoA_Oxase/DH_mid-dom_sf"/>
</dbReference>
<dbReference type="PANTHER" id="PTHR43884">
    <property type="entry name" value="ACYL-COA DEHYDROGENASE"/>
    <property type="match status" value="1"/>
</dbReference>
<evidence type="ECO:0000256" key="2">
    <source>
        <dbReference type="ARBA" id="ARBA00009347"/>
    </source>
</evidence>
<dbReference type="InParanoid" id="Q9HS75"/>
<dbReference type="InterPro" id="IPR006091">
    <property type="entry name" value="Acyl-CoA_Oxase/DH_mid-dom"/>
</dbReference>
<dbReference type="GO" id="GO:0003995">
    <property type="term" value="F:acyl-CoA dehydrogenase activity"/>
    <property type="evidence" value="ECO:0000318"/>
    <property type="project" value="GO_Central"/>
</dbReference>
<evidence type="ECO:0000259" key="8">
    <source>
        <dbReference type="Pfam" id="PF02770"/>
    </source>
</evidence>
<dbReference type="Gene3D" id="2.40.110.10">
    <property type="entry name" value="Butyryl-CoA Dehydrogenase, subunit A, domain 2"/>
    <property type="match status" value="1"/>
</dbReference>
<dbReference type="SUPFAM" id="SSF56645">
    <property type="entry name" value="Acyl-CoA dehydrogenase NM domain-like"/>
    <property type="match status" value="1"/>
</dbReference>
<proteinExistence type="inferred from homology"/>
<dbReference type="InterPro" id="IPR009100">
    <property type="entry name" value="AcylCoA_DH/oxidase_NM_dom_sf"/>
</dbReference>
<dbReference type="CDD" id="cd00567">
    <property type="entry name" value="ACAD"/>
    <property type="match status" value="1"/>
</dbReference>
<dbReference type="Pfam" id="PF02771">
    <property type="entry name" value="Acyl-CoA_dh_N"/>
    <property type="match status" value="1"/>
</dbReference>
<reference evidence="10 11" key="1">
    <citation type="journal article" date="2000" name="Proc. Natl. Acad. Sci. U.S.A.">
        <title>Genome sequence of Halobacterium species NRC-1.</title>
        <authorList>
            <person name="Ng W.V."/>
            <person name="Kennedy S.P."/>
            <person name="Mahairas G.G."/>
            <person name="Berquist B."/>
            <person name="Pan M."/>
            <person name="Shukla H.D."/>
            <person name="Lasky S.R."/>
            <person name="Baliga N.S."/>
            <person name="Thorsson V."/>
            <person name="Sbrogna J."/>
            <person name="Swartzell S."/>
            <person name="Weir D."/>
            <person name="Hall J."/>
            <person name="Dahl T.A."/>
            <person name="Welti R."/>
            <person name="Goo Y.A."/>
            <person name="Leithauser B."/>
            <person name="Keller K."/>
            <person name="Cruz R."/>
            <person name="Danson M.J."/>
            <person name="Hough D.W."/>
            <person name="Maddocks D.G."/>
            <person name="Jablonski P.E."/>
            <person name="Krebs M.P."/>
            <person name="Angevine C.M."/>
            <person name="Dale H."/>
            <person name="Isenbarger T.A."/>
            <person name="Peck R.F."/>
            <person name="Pohlschroder M."/>
            <person name="Spudich J.L."/>
            <person name="Jung K.W."/>
            <person name="Alam M."/>
            <person name="Freitas T."/>
            <person name="Hou S."/>
            <person name="Daniels C.J."/>
            <person name="Dennis P.P."/>
            <person name="Omer A.D."/>
            <person name="Ebhardt H."/>
            <person name="Lowe T.M."/>
            <person name="Liang P."/>
            <person name="Riley M."/>
            <person name="Hood L."/>
            <person name="DasSarma S."/>
        </authorList>
    </citation>
    <scope>NUCLEOTIDE SEQUENCE [LARGE SCALE GENOMIC DNA]</scope>
    <source>
        <strain evidence="11">ATCC 700922 / JCM 11081 / NRC-1</strain>
    </source>
</reference>
<dbReference type="SUPFAM" id="SSF47203">
    <property type="entry name" value="Acyl-CoA dehydrogenase C-terminal domain-like"/>
    <property type="match status" value="1"/>
</dbReference>
<evidence type="ECO:0000256" key="6">
    <source>
        <dbReference type="RuleBase" id="RU362125"/>
    </source>
</evidence>
<protein>
    <submittedName>
        <fullName evidence="10">Acyl-CoA dehydrogenase</fullName>
    </submittedName>
</protein>
<dbReference type="InterPro" id="IPR037069">
    <property type="entry name" value="AcylCoA_DH/ox_N_sf"/>
</dbReference>
<dbReference type="STRING" id="64091.VNG_0371G"/>
<comment type="cofactor">
    <cofactor evidence="1 6">
        <name>FAD</name>
        <dbReference type="ChEBI" id="CHEBI:57692"/>
    </cofactor>
</comment>
<dbReference type="InterPro" id="IPR009075">
    <property type="entry name" value="AcylCo_DH/oxidase_C"/>
</dbReference>
<feature type="domain" description="Acyl-CoA dehydrogenase/oxidase N-terminal" evidence="9">
    <location>
        <begin position="83"/>
        <end position="192"/>
    </location>
</feature>
<evidence type="ECO:0000259" key="7">
    <source>
        <dbReference type="Pfam" id="PF00441"/>
    </source>
</evidence>
<dbReference type="FunFam" id="2.40.110.10:FF:000002">
    <property type="entry name" value="Acyl-CoA dehydrogenase fadE12"/>
    <property type="match status" value="1"/>
</dbReference>
<name>Q9HS75_HALSA</name>
<dbReference type="FunFam" id="1.20.140.10:FF:000001">
    <property type="entry name" value="Acyl-CoA dehydrogenase"/>
    <property type="match status" value="1"/>
</dbReference>
<evidence type="ECO:0000313" key="11">
    <source>
        <dbReference type="Proteomes" id="UP000000554"/>
    </source>
</evidence>
<dbReference type="EMBL" id="AE004437">
    <property type="protein sequence ID" value="AAG18933.1"/>
    <property type="molecule type" value="Genomic_DNA"/>
</dbReference>
<organism evidence="10 11">
    <name type="scientific">Halobacterium salinarum (strain ATCC 700922 / JCM 11081 / NRC-1)</name>
    <name type="common">Halobacterium halobium</name>
    <dbReference type="NCBI Taxonomy" id="64091"/>
    <lineage>
        <taxon>Archaea</taxon>
        <taxon>Methanobacteriati</taxon>
        <taxon>Methanobacteriota</taxon>
        <taxon>Stenosarchaea group</taxon>
        <taxon>Halobacteria</taxon>
        <taxon>Halobacteriales</taxon>
        <taxon>Halobacteriaceae</taxon>
        <taxon>Halobacterium</taxon>
        <taxon>Halobacterium salinarum NRC-34001</taxon>
    </lineage>
</organism>
<dbReference type="InterPro" id="IPR013786">
    <property type="entry name" value="AcylCoA_DH/ox_N"/>
</dbReference>
<dbReference type="KEGG" id="hal:VNG_0371G"/>
<gene>
    <name evidence="10" type="primary">acd1</name>
    <name evidence="10" type="ordered locus">VNG_0371G</name>
</gene>
<dbReference type="Gene3D" id="1.20.140.10">
    <property type="entry name" value="Butyryl-CoA Dehydrogenase, subunit A, domain 3"/>
    <property type="match status" value="1"/>
</dbReference>
<feature type="domain" description="Acyl-CoA oxidase/dehydrogenase middle" evidence="8">
    <location>
        <begin position="198"/>
        <end position="293"/>
    </location>
</feature>
<evidence type="ECO:0000256" key="4">
    <source>
        <dbReference type="ARBA" id="ARBA00022827"/>
    </source>
</evidence>
<accession>Q9HS75</accession>
<evidence type="ECO:0000256" key="3">
    <source>
        <dbReference type="ARBA" id="ARBA00022630"/>
    </source>
</evidence>
<dbReference type="Pfam" id="PF00441">
    <property type="entry name" value="Acyl-CoA_dh_1"/>
    <property type="match status" value="1"/>
</dbReference>
<dbReference type="PANTHER" id="PTHR43884:SF12">
    <property type="entry name" value="ISOVALERYL-COA DEHYDROGENASE, MITOCHONDRIAL-RELATED"/>
    <property type="match status" value="1"/>
</dbReference>
<keyword evidence="3 6" id="KW-0285">Flavoprotein</keyword>
<keyword evidence="11" id="KW-1185">Reference proteome</keyword>
<sequence>MRCVHEHVDVRGFRAPNHRVVQHFHVQVNPSRRHAHPFACAVLAAFGRGERVARCQGFYRTYPAAVQPRRMDVELLSDDVVPEHARAVKQDARAFAAEHIAPHAEEYYASGEYPWEVLEAAMDAGLVAQDIGEDYGGRGLDLTQMLAIAEEFFRADAGIALTLQLASFGAELVEEYGTPAQKDRLLTPVANNDQLTGLAVSEPEVGSNLAGMQTTAERDGDEYVLNGEKYWIGNGVEADWVTVYAKTGDTDDRYMNYSLFAVPTDTDGYEAEHIPEKMGMRASKQAHIVLDDCRVPEANLIGTEGGGFMMLTDFFNHGRVVVAGHGLGLAAAAFEEAWDFVHDRAGFGRTVSDFQSVQHSLADMRIEFESARALAYRAAEKVAAHDEPGLWAAMAKTKATEVATANAEQGMQFHGGRSNFTDRRIARVYRDVRIPVIYEGANEIQRNLVYRQSGDQ</sequence>
<feature type="domain" description="Acyl-CoA dehydrogenase/oxidase C-terminal" evidence="7">
    <location>
        <begin position="305"/>
        <end position="452"/>
    </location>
</feature>
<dbReference type="PATRIC" id="fig|64091.14.peg.276"/>
<evidence type="ECO:0000313" key="10">
    <source>
        <dbReference type="EMBL" id="AAG18933.1"/>
    </source>
</evidence>
<dbReference type="InterPro" id="IPR036250">
    <property type="entry name" value="AcylCo_DH-like_C"/>
</dbReference>
<evidence type="ECO:0000259" key="9">
    <source>
        <dbReference type="Pfam" id="PF02771"/>
    </source>
</evidence>
<dbReference type="Pfam" id="PF02770">
    <property type="entry name" value="Acyl-CoA_dh_M"/>
    <property type="match status" value="1"/>
</dbReference>
<evidence type="ECO:0000256" key="1">
    <source>
        <dbReference type="ARBA" id="ARBA00001974"/>
    </source>
</evidence>